<dbReference type="InParanoid" id="C1EFG9"/>
<dbReference type="InterPro" id="IPR014710">
    <property type="entry name" value="RmlC-like_jellyroll"/>
</dbReference>
<dbReference type="Pfam" id="PF05899">
    <property type="entry name" value="Cupin_3"/>
    <property type="match status" value="1"/>
</dbReference>
<proteinExistence type="predicted"/>
<sequence>MSALAGVAVPSARIARKSAPVRSRASRVVVRAATTTSAQGIVVVTDPSQEEIAKCKSWGTWGCEASKFPWTYGSAETCYLLAGEVTVTPDGGEPVSFKAGDIVTFPAGMSCTWDVKVAVKKHFNFH</sequence>
<dbReference type="EMBL" id="CP001331">
    <property type="protein sequence ID" value="ACO66854.1"/>
    <property type="molecule type" value="Genomic_DNA"/>
</dbReference>
<dbReference type="KEGG" id="mis:MICPUN_63784"/>
<dbReference type="OrthoDB" id="10260542at2759"/>
<gene>
    <name evidence="2" type="ORF">MICPUN_63784</name>
</gene>
<dbReference type="Gene3D" id="2.60.120.10">
    <property type="entry name" value="Jelly Rolls"/>
    <property type="match status" value="1"/>
</dbReference>
<evidence type="ECO:0000259" key="1">
    <source>
        <dbReference type="Pfam" id="PF05899"/>
    </source>
</evidence>
<evidence type="ECO:0000313" key="3">
    <source>
        <dbReference type="Proteomes" id="UP000002009"/>
    </source>
</evidence>
<dbReference type="Proteomes" id="UP000002009">
    <property type="component" value="Chromosome 13"/>
</dbReference>
<dbReference type="OMA" id="NKPYNSR"/>
<dbReference type="RefSeq" id="XP_002505596.1">
    <property type="nucleotide sequence ID" value="XM_002505550.1"/>
</dbReference>
<organism evidence="2 3">
    <name type="scientific">Micromonas commoda (strain RCC299 / NOUM17 / CCMP2709)</name>
    <name type="common">Picoplanktonic green alga</name>
    <dbReference type="NCBI Taxonomy" id="296587"/>
    <lineage>
        <taxon>Eukaryota</taxon>
        <taxon>Viridiplantae</taxon>
        <taxon>Chlorophyta</taxon>
        <taxon>Mamiellophyceae</taxon>
        <taxon>Mamiellales</taxon>
        <taxon>Mamiellaceae</taxon>
        <taxon>Micromonas</taxon>
    </lineage>
</organism>
<dbReference type="SUPFAM" id="SSF51182">
    <property type="entry name" value="RmlC-like cupins"/>
    <property type="match status" value="1"/>
</dbReference>
<name>C1EFG9_MICCC</name>
<protein>
    <recommendedName>
        <fullName evidence="1">(S)-ureidoglycine aminohydrolase cupin domain-containing protein</fullName>
    </recommendedName>
</protein>
<feature type="domain" description="(S)-ureidoglycine aminohydrolase cupin" evidence="1">
    <location>
        <begin position="55"/>
        <end position="123"/>
    </location>
</feature>
<dbReference type="CDD" id="cd02227">
    <property type="entry name" value="cupin_TM1112-like"/>
    <property type="match status" value="1"/>
</dbReference>
<dbReference type="eggNOG" id="ENOG502S172">
    <property type="taxonomic scope" value="Eukaryota"/>
</dbReference>
<dbReference type="AlphaFoldDB" id="C1EFG9"/>
<dbReference type="PANTHER" id="PTHR33271">
    <property type="entry name" value="OS04G0445200 PROTEIN"/>
    <property type="match status" value="1"/>
</dbReference>
<dbReference type="GeneID" id="8248755"/>
<dbReference type="InterPro" id="IPR008579">
    <property type="entry name" value="UGlyAH_Cupin_dom"/>
</dbReference>
<reference evidence="2 3" key="1">
    <citation type="journal article" date="2009" name="Science">
        <title>Green evolution and dynamic adaptations revealed by genomes of the marine picoeukaryotes Micromonas.</title>
        <authorList>
            <person name="Worden A.Z."/>
            <person name="Lee J.H."/>
            <person name="Mock T."/>
            <person name="Rouze P."/>
            <person name="Simmons M.P."/>
            <person name="Aerts A.L."/>
            <person name="Allen A.E."/>
            <person name="Cuvelier M.L."/>
            <person name="Derelle E."/>
            <person name="Everett M.V."/>
            <person name="Foulon E."/>
            <person name="Grimwood J."/>
            <person name="Gundlach H."/>
            <person name="Henrissat B."/>
            <person name="Napoli C."/>
            <person name="McDonald S.M."/>
            <person name="Parker M.S."/>
            <person name="Rombauts S."/>
            <person name="Salamov A."/>
            <person name="Von Dassow P."/>
            <person name="Badger J.H."/>
            <person name="Coutinho P.M."/>
            <person name="Demir E."/>
            <person name="Dubchak I."/>
            <person name="Gentemann C."/>
            <person name="Eikrem W."/>
            <person name="Gready J.E."/>
            <person name="John U."/>
            <person name="Lanier W."/>
            <person name="Lindquist E.A."/>
            <person name="Lucas S."/>
            <person name="Mayer K.F."/>
            <person name="Moreau H."/>
            <person name="Not F."/>
            <person name="Otillar R."/>
            <person name="Panaud O."/>
            <person name="Pangilinan J."/>
            <person name="Paulsen I."/>
            <person name="Piegu B."/>
            <person name="Poliakov A."/>
            <person name="Robbens S."/>
            <person name="Schmutz J."/>
            <person name="Toulza E."/>
            <person name="Wyss T."/>
            <person name="Zelensky A."/>
            <person name="Zhou K."/>
            <person name="Armbrust E.V."/>
            <person name="Bhattacharya D."/>
            <person name="Goodenough U.W."/>
            <person name="Van de Peer Y."/>
            <person name="Grigoriev I.V."/>
        </authorList>
    </citation>
    <scope>NUCLEOTIDE SEQUENCE [LARGE SCALE GENOMIC DNA]</scope>
    <source>
        <strain evidence="3">RCC299 / NOUM17</strain>
    </source>
</reference>
<dbReference type="PANTHER" id="PTHR33271:SF22">
    <property type="entry name" value="OS04G0445200 PROTEIN"/>
    <property type="match status" value="1"/>
</dbReference>
<dbReference type="InterPro" id="IPR011051">
    <property type="entry name" value="RmlC_Cupin_sf"/>
</dbReference>
<accession>C1EFG9</accession>
<dbReference type="FunCoup" id="C1EFG9">
    <property type="interactions" value="333"/>
</dbReference>
<keyword evidence="3" id="KW-1185">Reference proteome</keyword>
<evidence type="ECO:0000313" key="2">
    <source>
        <dbReference type="EMBL" id="ACO66854.1"/>
    </source>
</evidence>